<dbReference type="Proteomes" id="UP001143480">
    <property type="component" value="Unassembled WGS sequence"/>
</dbReference>
<evidence type="ECO:0000259" key="1">
    <source>
        <dbReference type="Pfam" id="PF01814"/>
    </source>
</evidence>
<accession>A0A9W6KQ05</accession>
<dbReference type="Gene3D" id="1.20.120.520">
    <property type="entry name" value="nmb1532 protein domain like"/>
    <property type="match status" value="1"/>
</dbReference>
<reference evidence="2" key="2">
    <citation type="submission" date="2023-01" db="EMBL/GenBank/DDBJ databases">
        <authorList>
            <person name="Sun Q."/>
            <person name="Evtushenko L."/>
        </authorList>
    </citation>
    <scope>NUCLEOTIDE SEQUENCE</scope>
    <source>
        <strain evidence="2">VKM Ac-1321</strain>
    </source>
</reference>
<proteinExistence type="predicted"/>
<sequence>MADAPTLAQIHAALRADLAAARRDPAAHCLAFCGALKAHHCNEDGAFPRIEREFPQAAPLIQRLREEHGAIARQIEQLAETPDAALLERLAGELEAHFATEERELVPLLSRLR</sequence>
<feature type="domain" description="Hemerythrin-like" evidence="1">
    <location>
        <begin position="8"/>
        <end position="109"/>
    </location>
</feature>
<name>A0A9W6KQ05_9ACTN</name>
<dbReference type="AlphaFoldDB" id="A0A9W6KQ05"/>
<reference evidence="2" key="1">
    <citation type="journal article" date="2014" name="Int. J. Syst. Evol. Microbiol.">
        <title>Complete genome sequence of Corynebacterium casei LMG S-19264T (=DSM 44701T), isolated from a smear-ripened cheese.</title>
        <authorList>
            <consortium name="US DOE Joint Genome Institute (JGI-PGF)"/>
            <person name="Walter F."/>
            <person name="Albersmeier A."/>
            <person name="Kalinowski J."/>
            <person name="Ruckert C."/>
        </authorList>
    </citation>
    <scope>NUCLEOTIDE SEQUENCE</scope>
    <source>
        <strain evidence="2">VKM Ac-1321</strain>
    </source>
</reference>
<dbReference type="Pfam" id="PF01814">
    <property type="entry name" value="Hemerythrin"/>
    <property type="match status" value="1"/>
</dbReference>
<dbReference type="RefSeq" id="WP_223097065.1">
    <property type="nucleotide sequence ID" value="NZ_BAAAXA010000001.1"/>
</dbReference>
<evidence type="ECO:0000313" key="2">
    <source>
        <dbReference type="EMBL" id="GLL04995.1"/>
    </source>
</evidence>
<gene>
    <name evidence="2" type="ORF">GCM10017581_067420</name>
</gene>
<organism evidence="2 3">
    <name type="scientific">Dactylosporangium matsuzakiense</name>
    <dbReference type="NCBI Taxonomy" id="53360"/>
    <lineage>
        <taxon>Bacteria</taxon>
        <taxon>Bacillati</taxon>
        <taxon>Actinomycetota</taxon>
        <taxon>Actinomycetes</taxon>
        <taxon>Micromonosporales</taxon>
        <taxon>Micromonosporaceae</taxon>
        <taxon>Dactylosporangium</taxon>
    </lineage>
</organism>
<evidence type="ECO:0000313" key="3">
    <source>
        <dbReference type="Proteomes" id="UP001143480"/>
    </source>
</evidence>
<comment type="caution">
    <text evidence="2">The sequence shown here is derived from an EMBL/GenBank/DDBJ whole genome shotgun (WGS) entry which is preliminary data.</text>
</comment>
<dbReference type="EMBL" id="BSFP01000052">
    <property type="protein sequence ID" value="GLL04995.1"/>
    <property type="molecule type" value="Genomic_DNA"/>
</dbReference>
<protein>
    <recommendedName>
        <fullName evidence="1">Hemerythrin-like domain-containing protein</fullName>
    </recommendedName>
</protein>
<keyword evidence="3" id="KW-1185">Reference proteome</keyword>
<dbReference type="InterPro" id="IPR012312">
    <property type="entry name" value="Hemerythrin-like"/>
</dbReference>